<dbReference type="Pfam" id="PF23598">
    <property type="entry name" value="LRR_14"/>
    <property type="match status" value="1"/>
</dbReference>
<evidence type="ECO:0000256" key="1">
    <source>
        <dbReference type="ARBA" id="ARBA00022737"/>
    </source>
</evidence>
<evidence type="ECO:0000313" key="4">
    <source>
        <dbReference type="EMBL" id="KAK1279585.1"/>
    </source>
</evidence>
<dbReference type="PANTHER" id="PTHR47186:SF3">
    <property type="entry name" value="OS09G0267800 PROTEIN"/>
    <property type="match status" value="1"/>
</dbReference>
<name>A0AAV9BS87_ACOGR</name>
<dbReference type="Pfam" id="PF23559">
    <property type="entry name" value="WHD_DRP"/>
    <property type="match status" value="1"/>
</dbReference>
<dbReference type="Gene3D" id="3.80.10.10">
    <property type="entry name" value="Ribonuclease Inhibitor"/>
    <property type="match status" value="3"/>
</dbReference>
<dbReference type="InterPro" id="IPR032675">
    <property type="entry name" value="LRR_dom_sf"/>
</dbReference>
<accession>A0AAV9BS87</accession>
<reference evidence="4" key="2">
    <citation type="submission" date="2023-06" db="EMBL/GenBank/DDBJ databases">
        <authorList>
            <person name="Ma L."/>
            <person name="Liu K.-W."/>
            <person name="Li Z."/>
            <person name="Hsiao Y.-Y."/>
            <person name="Qi Y."/>
            <person name="Fu T."/>
            <person name="Tang G."/>
            <person name="Zhang D."/>
            <person name="Sun W.-H."/>
            <person name="Liu D.-K."/>
            <person name="Li Y."/>
            <person name="Chen G.-Z."/>
            <person name="Liu X.-D."/>
            <person name="Liao X.-Y."/>
            <person name="Jiang Y.-T."/>
            <person name="Yu X."/>
            <person name="Hao Y."/>
            <person name="Huang J."/>
            <person name="Zhao X.-W."/>
            <person name="Ke S."/>
            <person name="Chen Y.-Y."/>
            <person name="Wu W.-L."/>
            <person name="Hsu J.-L."/>
            <person name="Lin Y.-F."/>
            <person name="Huang M.-D."/>
            <person name="Li C.-Y."/>
            <person name="Huang L."/>
            <person name="Wang Z.-W."/>
            <person name="Zhao X."/>
            <person name="Zhong W.-Y."/>
            <person name="Peng D.-H."/>
            <person name="Ahmad S."/>
            <person name="Lan S."/>
            <person name="Zhang J.-S."/>
            <person name="Tsai W.-C."/>
            <person name="Van De Peer Y."/>
            <person name="Liu Z.-J."/>
        </authorList>
    </citation>
    <scope>NUCLEOTIDE SEQUENCE</scope>
    <source>
        <strain evidence="4">SCP</strain>
        <tissue evidence="4">Leaves</tissue>
    </source>
</reference>
<evidence type="ECO:0000313" key="5">
    <source>
        <dbReference type="Proteomes" id="UP001179952"/>
    </source>
</evidence>
<sequence>MAEGLIPYHSHSLDIGKKYLRELVSRSLFHSDGSCYSVHDLVHDLAKYIAGDACSIVQAGESINIPQFCHCLTFTRDLNIIASPKEFRRMKTLRTLLFFRNWGIEEVPREMFDSLSKLRALDFSGCPIRELPDSIGSLKHLKYINLSDAEIKVVPQSICSLRNLYVLELDGCGDLQELPTGLSNMTNLREINISTYSRLTHMPMEMGKLTKLQKLPVFIVDEERGSSIAELGHLKDLGGELKILNLGKLKDPRAARNANLKEKRNIYSLDLMELRMNGGTEFPGWLNLNMTESSFPNLIDVTLENFRGCKHLPPLGQLKPLERLVISGMGSIEVVGREFCGNNGGVAFPSLKKIKFEEMPKWKTWLSSEEDGNVGQQTVAFTRLTELPCLPCLTELTIRKCPGLTSLPCLPCLTGLTIDECPGLTSLPCLPCLTELMIVECPELTSLPRLPSLQKLTVSRSMKLLKSAGSLGGNGSLKTLDIHGKVDEDVGVLEGLQDLSSVEELYLLRIDDLDSVMDSMRHLFSTVLRLYIWSCDKIRVLPETMRGLVSLQSLTIWECDRLSSLGEGLRGLTALRDLSIFHCKELGCMPEYMGSLTSLQSLSIMGCPHLSRRCEREKGEDWHLISHIPNIYIYIYAPNEEEAIGNPQSKKKGISVVKERLSACFPSTTSST</sequence>
<dbReference type="Proteomes" id="UP001179952">
    <property type="component" value="Unassembled WGS sequence"/>
</dbReference>
<keyword evidence="1" id="KW-0677">Repeat</keyword>
<organism evidence="4 5">
    <name type="scientific">Acorus gramineus</name>
    <name type="common">Dwarf sweet flag</name>
    <dbReference type="NCBI Taxonomy" id="55184"/>
    <lineage>
        <taxon>Eukaryota</taxon>
        <taxon>Viridiplantae</taxon>
        <taxon>Streptophyta</taxon>
        <taxon>Embryophyta</taxon>
        <taxon>Tracheophyta</taxon>
        <taxon>Spermatophyta</taxon>
        <taxon>Magnoliopsida</taxon>
        <taxon>Liliopsida</taxon>
        <taxon>Acoraceae</taxon>
        <taxon>Acorus</taxon>
    </lineage>
</organism>
<keyword evidence="5" id="KW-1185">Reference proteome</keyword>
<comment type="caution">
    <text evidence="4">The sequence shown here is derived from an EMBL/GenBank/DDBJ whole genome shotgun (WGS) entry which is preliminary data.</text>
</comment>
<dbReference type="PANTHER" id="PTHR47186">
    <property type="entry name" value="LEUCINE-RICH REPEAT-CONTAINING PROTEIN 57"/>
    <property type="match status" value="1"/>
</dbReference>
<protein>
    <submittedName>
        <fullName evidence="4">Uncharacterized protein</fullName>
    </submittedName>
</protein>
<dbReference type="AlphaFoldDB" id="A0AAV9BS87"/>
<dbReference type="InterPro" id="IPR058922">
    <property type="entry name" value="WHD_DRP"/>
</dbReference>
<evidence type="ECO:0000259" key="2">
    <source>
        <dbReference type="Pfam" id="PF23559"/>
    </source>
</evidence>
<evidence type="ECO:0000259" key="3">
    <source>
        <dbReference type="Pfam" id="PF23598"/>
    </source>
</evidence>
<dbReference type="SUPFAM" id="SSF52058">
    <property type="entry name" value="L domain-like"/>
    <property type="match status" value="1"/>
</dbReference>
<feature type="domain" description="Disease resistance R13L4/SHOC-2-like LRR" evidence="3">
    <location>
        <begin position="89"/>
        <end position="366"/>
    </location>
</feature>
<feature type="domain" description="Disease resistance protein winged helix" evidence="2">
    <location>
        <begin position="1"/>
        <end position="46"/>
    </location>
</feature>
<reference evidence="4" key="1">
    <citation type="journal article" date="2023" name="Nat. Commun.">
        <title>Diploid and tetraploid genomes of Acorus and the evolution of monocots.</title>
        <authorList>
            <person name="Ma L."/>
            <person name="Liu K.W."/>
            <person name="Li Z."/>
            <person name="Hsiao Y.Y."/>
            <person name="Qi Y."/>
            <person name="Fu T."/>
            <person name="Tang G.D."/>
            <person name="Zhang D."/>
            <person name="Sun W.H."/>
            <person name="Liu D.K."/>
            <person name="Li Y."/>
            <person name="Chen G.Z."/>
            <person name="Liu X.D."/>
            <person name="Liao X.Y."/>
            <person name="Jiang Y.T."/>
            <person name="Yu X."/>
            <person name="Hao Y."/>
            <person name="Huang J."/>
            <person name="Zhao X.W."/>
            <person name="Ke S."/>
            <person name="Chen Y.Y."/>
            <person name="Wu W.L."/>
            <person name="Hsu J.L."/>
            <person name="Lin Y.F."/>
            <person name="Huang M.D."/>
            <person name="Li C.Y."/>
            <person name="Huang L."/>
            <person name="Wang Z.W."/>
            <person name="Zhao X."/>
            <person name="Zhong W.Y."/>
            <person name="Peng D.H."/>
            <person name="Ahmad S."/>
            <person name="Lan S."/>
            <person name="Zhang J.S."/>
            <person name="Tsai W.C."/>
            <person name="Van de Peer Y."/>
            <person name="Liu Z.J."/>
        </authorList>
    </citation>
    <scope>NUCLEOTIDE SEQUENCE</scope>
    <source>
        <strain evidence="4">SCP</strain>
    </source>
</reference>
<proteinExistence type="predicted"/>
<dbReference type="InterPro" id="IPR055414">
    <property type="entry name" value="LRR_R13L4/SHOC2-like"/>
</dbReference>
<dbReference type="EMBL" id="JAUJYN010000001">
    <property type="protein sequence ID" value="KAK1279585.1"/>
    <property type="molecule type" value="Genomic_DNA"/>
</dbReference>
<gene>
    <name evidence="4" type="ORF">QJS04_geneDACA015137</name>
</gene>